<feature type="compositionally biased region" description="Basic and acidic residues" evidence="1">
    <location>
        <begin position="92"/>
        <end position="101"/>
    </location>
</feature>
<dbReference type="PANTHER" id="PTHR47481:SF43">
    <property type="entry name" value="RETROTRANSPOSON COPIA-LIKE N-TERMINAL DOMAIN-CONTAINING PROTEIN"/>
    <property type="match status" value="1"/>
</dbReference>
<keyword evidence="3" id="KW-1185">Reference proteome</keyword>
<feature type="region of interest" description="Disordered" evidence="1">
    <location>
        <begin position="86"/>
        <end position="112"/>
    </location>
</feature>
<feature type="compositionally biased region" description="Basic and acidic residues" evidence="1">
    <location>
        <begin position="11"/>
        <end position="23"/>
    </location>
</feature>
<name>A0AAD6RCR1_9ROSI</name>
<accession>A0AAD6RCR1</accession>
<feature type="region of interest" description="Disordered" evidence="1">
    <location>
        <begin position="1"/>
        <end position="29"/>
    </location>
</feature>
<dbReference type="Proteomes" id="UP001164929">
    <property type="component" value="Chromosome 2"/>
</dbReference>
<proteinExistence type="predicted"/>
<dbReference type="AlphaFoldDB" id="A0AAD6RCR1"/>
<organism evidence="2 3">
    <name type="scientific">Populus alba x Populus x berolinensis</name>
    <dbReference type="NCBI Taxonomy" id="444605"/>
    <lineage>
        <taxon>Eukaryota</taxon>
        <taxon>Viridiplantae</taxon>
        <taxon>Streptophyta</taxon>
        <taxon>Embryophyta</taxon>
        <taxon>Tracheophyta</taxon>
        <taxon>Spermatophyta</taxon>
        <taxon>Magnoliopsida</taxon>
        <taxon>eudicotyledons</taxon>
        <taxon>Gunneridae</taxon>
        <taxon>Pentapetalae</taxon>
        <taxon>rosids</taxon>
        <taxon>fabids</taxon>
        <taxon>Malpighiales</taxon>
        <taxon>Salicaceae</taxon>
        <taxon>Saliceae</taxon>
        <taxon>Populus</taxon>
    </lineage>
</organism>
<evidence type="ECO:0000313" key="2">
    <source>
        <dbReference type="EMBL" id="KAJ7006494.1"/>
    </source>
</evidence>
<sequence>MESQTPSGYICERKPDHHSRESDLAAANPSSASNVYSSVKLRSPLYLLETGWYKPFVLEITNEVLPSRKRAIRHFGFTNSLSHRVASAPKRSAADEERGRTPDLVSDESAPNHSARTPWVLYLIVDCTTSRSIWLTLENALASPSTRIMTIHIALQELRQHDESVTAYLQRAKHYHDELTAAGRPLSTALLLLYQPGQNLFLPLGQPGIPTIRALIISGPLMVRTREASDVICAIDSITQLNFSLNASINLNTRLPIYIWSLMFPLQPLCSGFLGSSS</sequence>
<dbReference type="EMBL" id="JAQIZT010000002">
    <property type="protein sequence ID" value="KAJ7006494.1"/>
    <property type="molecule type" value="Genomic_DNA"/>
</dbReference>
<evidence type="ECO:0000256" key="1">
    <source>
        <dbReference type="SAM" id="MobiDB-lite"/>
    </source>
</evidence>
<reference evidence="2" key="1">
    <citation type="journal article" date="2023" name="Mol. Ecol. Resour.">
        <title>Chromosome-level genome assembly of a triploid poplar Populus alba 'Berolinensis'.</title>
        <authorList>
            <person name="Chen S."/>
            <person name="Yu Y."/>
            <person name="Wang X."/>
            <person name="Wang S."/>
            <person name="Zhang T."/>
            <person name="Zhou Y."/>
            <person name="He R."/>
            <person name="Meng N."/>
            <person name="Wang Y."/>
            <person name="Liu W."/>
            <person name="Liu Z."/>
            <person name="Liu J."/>
            <person name="Guo Q."/>
            <person name="Huang H."/>
            <person name="Sederoff R.R."/>
            <person name="Wang G."/>
            <person name="Qu G."/>
            <person name="Chen S."/>
        </authorList>
    </citation>
    <scope>NUCLEOTIDE SEQUENCE</scope>
    <source>
        <strain evidence="2">SC-2020</strain>
    </source>
</reference>
<comment type="caution">
    <text evidence="2">The sequence shown here is derived from an EMBL/GenBank/DDBJ whole genome shotgun (WGS) entry which is preliminary data.</text>
</comment>
<evidence type="ECO:0000313" key="3">
    <source>
        <dbReference type="Proteomes" id="UP001164929"/>
    </source>
</evidence>
<gene>
    <name evidence="2" type="ORF">NC653_005756</name>
</gene>
<dbReference type="PANTHER" id="PTHR47481">
    <property type="match status" value="1"/>
</dbReference>
<protein>
    <submittedName>
        <fullName evidence="2">Uncharacterized protein</fullName>
    </submittedName>
</protein>